<accession>A0A9X1PCA6</accession>
<comment type="caution">
    <text evidence="2">The sequence shown here is derived from an EMBL/GenBank/DDBJ whole genome shotgun (WGS) entry which is preliminary data.</text>
</comment>
<evidence type="ECO:0000313" key="2">
    <source>
        <dbReference type="EMBL" id="MCF0040875.1"/>
    </source>
</evidence>
<protein>
    <recommendedName>
        <fullName evidence="4">1,4-alpha-glucan branching enzyme</fullName>
    </recommendedName>
</protein>
<feature type="compositionally biased region" description="Low complexity" evidence="1">
    <location>
        <begin position="81"/>
        <end position="92"/>
    </location>
</feature>
<dbReference type="EMBL" id="JAJTTA010000002">
    <property type="protein sequence ID" value="MCF0040875.1"/>
    <property type="molecule type" value="Genomic_DNA"/>
</dbReference>
<reference evidence="2" key="1">
    <citation type="submission" date="2021-12" db="EMBL/GenBank/DDBJ databases">
        <title>Novel species in genus Dyadobacter.</title>
        <authorList>
            <person name="Ma C."/>
        </authorList>
    </citation>
    <scope>NUCLEOTIDE SEQUENCE</scope>
    <source>
        <strain evidence="2">CY399</strain>
    </source>
</reference>
<organism evidence="2 3">
    <name type="scientific">Dyadobacter fanqingshengii</name>
    <dbReference type="NCBI Taxonomy" id="2906443"/>
    <lineage>
        <taxon>Bacteria</taxon>
        <taxon>Pseudomonadati</taxon>
        <taxon>Bacteroidota</taxon>
        <taxon>Cytophagia</taxon>
        <taxon>Cytophagales</taxon>
        <taxon>Spirosomataceae</taxon>
        <taxon>Dyadobacter</taxon>
    </lineage>
</organism>
<dbReference type="Proteomes" id="UP001139700">
    <property type="component" value="Unassembled WGS sequence"/>
</dbReference>
<evidence type="ECO:0000313" key="3">
    <source>
        <dbReference type="Proteomes" id="UP001139700"/>
    </source>
</evidence>
<feature type="compositionally biased region" description="Basic and acidic residues" evidence="1">
    <location>
        <begin position="30"/>
        <end position="64"/>
    </location>
</feature>
<gene>
    <name evidence="2" type="ORF">LXM24_12320</name>
</gene>
<feature type="region of interest" description="Disordered" evidence="1">
    <location>
        <begin position="1"/>
        <end position="134"/>
    </location>
</feature>
<feature type="compositionally biased region" description="Low complexity" evidence="1">
    <location>
        <begin position="15"/>
        <end position="29"/>
    </location>
</feature>
<feature type="compositionally biased region" description="Basic and acidic residues" evidence="1">
    <location>
        <begin position="109"/>
        <end position="121"/>
    </location>
</feature>
<dbReference type="RefSeq" id="WP_234613377.1">
    <property type="nucleotide sequence ID" value="NZ_CP098806.1"/>
</dbReference>
<evidence type="ECO:0008006" key="4">
    <source>
        <dbReference type="Google" id="ProtNLM"/>
    </source>
</evidence>
<name>A0A9X1PCA6_9BACT</name>
<evidence type="ECO:0000256" key="1">
    <source>
        <dbReference type="SAM" id="MobiDB-lite"/>
    </source>
</evidence>
<sequence length="192" mass="20667">MATASAKTNTKKTAPKAATKTASKSTAAKSETKTAAKSETKTAAKKETKTAAKKETVDKAETKTPAKTAAKTATKTETKATTKSTAKSTTKSPAKKSSDSDSKSNTTSNHDEIRAWVEQRGGKPAMVKGTSKKKSEAGILRIDFPGYSGEDTLQEIGWDEFFQKFDEGNLQFLHQTETADGKESRFNKFISK</sequence>
<dbReference type="AlphaFoldDB" id="A0A9X1PCA6"/>
<proteinExistence type="predicted"/>
<keyword evidence="3" id="KW-1185">Reference proteome</keyword>